<feature type="compositionally biased region" description="Low complexity" evidence="1">
    <location>
        <begin position="1"/>
        <end position="16"/>
    </location>
</feature>
<accession>A0A9P6CYG8</accession>
<feature type="compositionally biased region" description="Low complexity" evidence="1">
    <location>
        <begin position="223"/>
        <end position="240"/>
    </location>
</feature>
<keyword evidence="3" id="KW-1185">Reference proteome</keyword>
<feature type="compositionally biased region" description="Low complexity" evidence="1">
    <location>
        <begin position="62"/>
        <end position="81"/>
    </location>
</feature>
<dbReference type="AlphaFoldDB" id="A0A9P6CYG8"/>
<dbReference type="EMBL" id="MU155266">
    <property type="protein sequence ID" value="KAF9477279.1"/>
    <property type="molecule type" value="Genomic_DNA"/>
</dbReference>
<reference evidence="2" key="1">
    <citation type="submission" date="2020-11" db="EMBL/GenBank/DDBJ databases">
        <authorList>
            <consortium name="DOE Joint Genome Institute"/>
            <person name="Ahrendt S."/>
            <person name="Riley R."/>
            <person name="Andreopoulos W."/>
            <person name="Labutti K."/>
            <person name="Pangilinan J."/>
            <person name="Ruiz-Duenas F.J."/>
            <person name="Barrasa J.M."/>
            <person name="Sanchez-Garcia M."/>
            <person name="Camarero S."/>
            <person name="Miyauchi S."/>
            <person name="Serrano A."/>
            <person name="Linde D."/>
            <person name="Babiker R."/>
            <person name="Drula E."/>
            <person name="Ayuso-Fernandez I."/>
            <person name="Pacheco R."/>
            <person name="Padilla G."/>
            <person name="Ferreira P."/>
            <person name="Barriuso J."/>
            <person name="Kellner H."/>
            <person name="Castanera R."/>
            <person name="Alfaro M."/>
            <person name="Ramirez L."/>
            <person name="Pisabarro A.G."/>
            <person name="Kuo A."/>
            <person name="Tritt A."/>
            <person name="Lipzen A."/>
            <person name="He G."/>
            <person name="Yan M."/>
            <person name="Ng V."/>
            <person name="Cullen D."/>
            <person name="Martin F."/>
            <person name="Rosso M.-N."/>
            <person name="Henrissat B."/>
            <person name="Hibbett D."/>
            <person name="Martinez A.T."/>
            <person name="Grigoriev I.V."/>
        </authorList>
    </citation>
    <scope>NUCLEOTIDE SEQUENCE</scope>
    <source>
        <strain evidence="2">CIRM-BRFM 674</strain>
    </source>
</reference>
<proteinExistence type="predicted"/>
<gene>
    <name evidence="2" type="ORF">BDN70DRAFT_896658</name>
</gene>
<sequence>MTTSMSPPVLLGSSSPPTAPTTAPPPPPPIDLKHMTSSTALVSPGHRRASQHLRTGDPRVGSSASSIPSSPTSVHSSSSAIFERDIEPLVPPSPPHHAFSPTSPHTYQPPNPHRIPRARGSESLEQSVPSVLDSAAAILGSLPGDADALAIGEQVAVVAPAPTGAQFDFAGGAGGGFSGSVGGRTSGFASPIGSFRSRSPSPSGNKISAAELLLSIPQASIESNPTSTSSSPSNSQSRSRPVIRTTDTANTVTQVGSSDNSVVAGDEMSITSPSAPSPLASPRSQASPLSASHPPSPTLHSATKRLSFMSYADLRASTPAQLTTLSSLTTAAGTEPPPHIPGVSGLNGLASPSASASRAGSIRNVSLTPAMGLGLNLNALGLGPTGGITHPGMKDSIALLDNVGGEWERQGLGTGMEERLEALAGVGSSVGSPEGVHAVEPAVPAVIGGKA</sequence>
<feature type="region of interest" description="Disordered" evidence="1">
    <location>
        <begin position="1"/>
        <end position="128"/>
    </location>
</feature>
<protein>
    <submittedName>
        <fullName evidence="2">Uncharacterized protein</fullName>
    </submittedName>
</protein>
<feature type="compositionally biased region" description="Polar residues" evidence="1">
    <location>
        <begin position="245"/>
        <end position="261"/>
    </location>
</feature>
<comment type="caution">
    <text evidence="2">The sequence shown here is derived from an EMBL/GenBank/DDBJ whole genome shotgun (WGS) entry which is preliminary data.</text>
</comment>
<name>A0A9P6CYG8_9AGAR</name>
<dbReference type="OrthoDB" id="2563900at2759"/>
<feature type="compositionally biased region" description="Low complexity" evidence="1">
    <location>
        <begin position="272"/>
        <end position="301"/>
    </location>
</feature>
<feature type="region of interest" description="Disordered" evidence="1">
    <location>
        <begin position="330"/>
        <end position="355"/>
    </location>
</feature>
<evidence type="ECO:0000256" key="1">
    <source>
        <dbReference type="SAM" id="MobiDB-lite"/>
    </source>
</evidence>
<organism evidence="2 3">
    <name type="scientific">Pholiota conissans</name>
    <dbReference type="NCBI Taxonomy" id="109636"/>
    <lineage>
        <taxon>Eukaryota</taxon>
        <taxon>Fungi</taxon>
        <taxon>Dikarya</taxon>
        <taxon>Basidiomycota</taxon>
        <taxon>Agaricomycotina</taxon>
        <taxon>Agaricomycetes</taxon>
        <taxon>Agaricomycetidae</taxon>
        <taxon>Agaricales</taxon>
        <taxon>Agaricineae</taxon>
        <taxon>Strophariaceae</taxon>
        <taxon>Pholiota</taxon>
    </lineage>
</organism>
<dbReference type="Proteomes" id="UP000807469">
    <property type="component" value="Unassembled WGS sequence"/>
</dbReference>
<feature type="compositionally biased region" description="Pro residues" evidence="1">
    <location>
        <begin position="17"/>
        <end position="30"/>
    </location>
</feature>
<evidence type="ECO:0000313" key="3">
    <source>
        <dbReference type="Proteomes" id="UP000807469"/>
    </source>
</evidence>
<feature type="region of interest" description="Disordered" evidence="1">
    <location>
        <begin position="221"/>
        <end position="301"/>
    </location>
</feature>
<evidence type="ECO:0000313" key="2">
    <source>
        <dbReference type="EMBL" id="KAF9477279.1"/>
    </source>
</evidence>